<protein>
    <recommendedName>
        <fullName evidence="7">Zinc finger PHD-type domain-containing protein</fullName>
    </recommendedName>
</protein>
<gene>
    <name evidence="8" type="ORF">ZOSMA_159G00130</name>
</gene>
<keyword evidence="3" id="KW-0862">Zinc</keyword>
<dbReference type="PANTHER" id="PTHR46201:SF9">
    <property type="entry name" value="PHD FINGER PROTEIN MALE MEIOCYTE DEATH 1"/>
    <property type="match status" value="1"/>
</dbReference>
<comment type="caution">
    <text evidence="8">The sequence shown here is derived from an EMBL/GenBank/DDBJ whole genome shotgun (WGS) entry which is preliminary data.</text>
</comment>
<keyword evidence="4" id="KW-0805">Transcription regulation</keyword>
<dbReference type="Gene3D" id="3.30.40.10">
    <property type="entry name" value="Zinc/RING finger domain, C3HC4 (zinc finger)"/>
    <property type="match status" value="1"/>
</dbReference>
<evidence type="ECO:0000256" key="2">
    <source>
        <dbReference type="ARBA" id="ARBA00022771"/>
    </source>
</evidence>
<dbReference type="Pfam" id="PF25874">
    <property type="entry name" value="WHD_plant_repro"/>
    <property type="match status" value="1"/>
</dbReference>
<dbReference type="InterPro" id="IPR019786">
    <property type="entry name" value="Zinc_finger_PHD-type_CS"/>
</dbReference>
<dbReference type="GO" id="GO:0008270">
    <property type="term" value="F:zinc ion binding"/>
    <property type="evidence" value="ECO:0007669"/>
    <property type="project" value="UniProtKB-KW"/>
</dbReference>
<dbReference type="STRING" id="29655.A0A0K9PV72"/>
<feature type="region of interest" description="Disordered" evidence="6">
    <location>
        <begin position="442"/>
        <end position="462"/>
    </location>
</feature>
<dbReference type="InterPro" id="IPR059080">
    <property type="entry name" value="WHD_PTC1"/>
</dbReference>
<dbReference type="AlphaFoldDB" id="A0A0K9PV72"/>
<evidence type="ECO:0000256" key="1">
    <source>
        <dbReference type="ARBA" id="ARBA00022723"/>
    </source>
</evidence>
<dbReference type="InterPro" id="IPR058054">
    <property type="entry name" value="Znf_MS1-like"/>
</dbReference>
<dbReference type="InterPro" id="IPR013083">
    <property type="entry name" value="Znf_RING/FYVE/PHD"/>
</dbReference>
<keyword evidence="9" id="KW-1185">Reference proteome</keyword>
<dbReference type="InterPro" id="IPR011011">
    <property type="entry name" value="Znf_FYVE_PHD"/>
</dbReference>
<name>A0A0K9PV72_ZOSMR</name>
<feature type="domain" description="Zinc finger PHD-type" evidence="7">
    <location>
        <begin position="616"/>
        <end position="662"/>
    </location>
</feature>
<dbReference type="OMA" id="RCSGWSH"/>
<dbReference type="CDD" id="cd15556">
    <property type="entry name" value="PHD_MMD1_like"/>
    <property type="match status" value="1"/>
</dbReference>
<feature type="compositionally biased region" description="Low complexity" evidence="6">
    <location>
        <begin position="448"/>
        <end position="462"/>
    </location>
</feature>
<dbReference type="InterPro" id="IPR019787">
    <property type="entry name" value="Znf_PHD-finger"/>
</dbReference>
<accession>A0A0K9PV72</accession>
<dbReference type="Pfam" id="PF00628">
    <property type="entry name" value="PHD"/>
    <property type="match status" value="1"/>
</dbReference>
<evidence type="ECO:0000256" key="3">
    <source>
        <dbReference type="ARBA" id="ARBA00022833"/>
    </source>
</evidence>
<dbReference type="EMBL" id="LFYR01000619">
    <property type="protein sequence ID" value="KMZ72849.1"/>
    <property type="molecule type" value="Genomic_DNA"/>
</dbReference>
<dbReference type="PANTHER" id="PTHR46201">
    <property type="entry name" value="PHD FINGER PROTEIN MALE MEIOCYTE DEATH 1-RELATED"/>
    <property type="match status" value="1"/>
</dbReference>
<dbReference type="SUPFAM" id="SSF57903">
    <property type="entry name" value="FYVE/PHD zinc finger"/>
    <property type="match status" value="1"/>
</dbReference>
<keyword evidence="1" id="KW-0479">Metal-binding</keyword>
<dbReference type="InterPro" id="IPR001965">
    <property type="entry name" value="Znf_PHD"/>
</dbReference>
<dbReference type="PROSITE" id="PS01359">
    <property type="entry name" value="ZF_PHD_1"/>
    <property type="match status" value="1"/>
</dbReference>
<evidence type="ECO:0000256" key="6">
    <source>
        <dbReference type="SAM" id="MobiDB-lite"/>
    </source>
</evidence>
<dbReference type="SMART" id="SM00249">
    <property type="entry name" value="PHD"/>
    <property type="match status" value="1"/>
</dbReference>
<dbReference type="OrthoDB" id="436852at2759"/>
<evidence type="ECO:0000259" key="7">
    <source>
        <dbReference type="SMART" id="SM00249"/>
    </source>
</evidence>
<sequence>MASRYPQLYRRTLHLPLPVVFDGGKVQMLDDEATTAMARNQKKKKKKKAFGLRTFADPHCPVDFYGAFRDNIRVFVRECCDAEEYNVCGMSVWCTMLVDEITGVVVPMYTVEELVKDSSRPSCDFCRCSGWSHHLVSKRRYHFIIPSDEQWDEPLHQNAIDHQTHLLHGLIHCNGFGHLLLINGRQGGSKHITGREIMNLWDRICTSLQTRQVTVEDSSHKRSMDLKLLYGVAYGLTWFGRWGYRFHLGSYGVNQDAFDKAIDLIASQDLDGLIDDFEMIGREREFKRIVFTYNARYSRATVRDLLRNLLDSKNRSQPELVSSKPALRKQTLTPPTYLLKAKKRCRDFDDMAAELESRWPVRRLRGAADVIVDALLENGGVLTRQEVRDASRRTIGDTGLLDFVLKSLSDCIVGSYVVRRRQNIDTRVLEFTIENFETDDEPQMSIHSNLSGSSSGNQGCQTQNKSFHAERDINWVYKHVLLRGKAGETVMDGKLWSKKWALRDEEDDQLRFFCRWLPAEGDVSMAHRLTPAVLVVMPPHASVMELRQEAENALRDTYAVMENFVSTRLEGVAGEDWDPLFGAVESGATVWVRGVGVERKLVRYERGGSANSWTVECGCGTVDDDGERMVACDVCEVWQHTRCAGIDDEDEVPRMFLCGRCAGTVMAHHRHRHQVHHHHHHTSPMPVKACMDVL</sequence>
<organism evidence="8 9">
    <name type="scientific">Zostera marina</name>
    <name type="common">Eelgrass</name>
    <dbReference type="NCBI Taxonomy" id="29655"/>
    <lineage>
        <taxon>Eukaryota</taxon>
        <taxon>Viridiplantae</taxon>
        <taxon>Streptophyta</taxon>
        <taxon>Embryophyta</taxon>
        <taxon>Tracheophyta</taxon>
        <taxon>Spermatophyta</taxon>
        <taxon>Magnoliopsida</taxon>
        <taxon>Liliopsida</taxon>
        <taxon>Zosteraceae</taxon>
        <taxon>Zostera</taxon>
    </lineage>
</organism>
<keyword evidence="2" id="KW-0863">Zinc-finger</keyword>
<proteinExistence type="predicted"/>
<evidence type="ECO:0000256" key="5">
    <source>
        <dbReference type="ARBA" id="ARBA00023163"/>
    </source>
</evidence>
<evidence type="ECO:0000256" key="4">
    <source>
        <dbReference type="ARBA" id="ARBA00023015"/>
    </source>
</evidence>
<evidence type="ECO:0000313" key="8">
    <source>
        <dbReference type="EMBL" id="KMZ72849.1"/>
    </source>
</evidence>
<dbReference type="InterPro" id="IPR057765">
    <property type="entry name" value="MS1-like_ubiquitin"/>
</dbReference>
<dbReference type="Pfam" id="PF25565">
    <property type="entry name" value="Ubiquitin_At1g33420"/>
    <property type="match status" value="1"/>
</dbReference>
<keyword evidence="5" id="KW-0804">Transcription</keyword>
<dbReference type="Proteomes" id="UP000036987">
    <property type="component" value="Unassembled WGS sequence"/>
</dbReference>
<evidence type="ECO:0000313" key="9">
    <source>
        <dbReference type="Proteomes" id="UP000036987"/>
    </source>
</evidence>
<reference evidence="9" key="1">
    <citation type="journal article" date="2016" name="Nature">
        <title>The genome of the seagrass Zostera marina reveals angiosperm adaptation to the sea.</title>
        <authorList>
            <person name="Olsen J.L."/>
            <person name="Rouze P."/>
            <person name="Verhelst B."/>
            <person name="Lin Y.-C."/>
            <person name="Bayer T."/>
            <person name="Collen J."/>
            <person name="Dattolo E."/>
            <person name="De Paoli E."/>
            <person name="Dittami S."/>
            <person name="Maumus F."/>
            <person name="Michel G."/>
            <person name="Kersting A."/>
            <person name="Lauritano C."/>
            <person name="Lohaus R."/>
            <person name="Toepel M."/>
            <person name="Tonon T."/>
            <person name="Vanneste K."/>
            <person name="Amirebrahimi M."/>
            <person name="Brakel J."/>
            <person name="Bostroem C."/>
            <person name="Chovatia M."/>
            <person name="Grimwood J."/>
            <person name="Jenkins J.W."/>
            <person name="Jueterbock A."/>
            <person name="Mraz A."/>
            <person name="Stam W.T."/>
            <person name="Tice H."/>
            <person name="Bornberg-Bauer E."/>
            <person name="Green P.J."/>
            <person name="Pearson G.A."/>
            <person name="Procaccini G."/>
            <person name="Duarte C.M."/>
            <person name="Schmutz J."/>
            <person name="Reusch T.B.H."/>
            <person name="Van de Peer Y."/>
        </authorList>
    </citation>
    <scope>NUCLEOTIDE SEQUENCE [LARGE SCALE GENOMIC DNA]</scope>
    <source>
        <strain evidence="9">cv. Finnish</strain>
    </source>
</reference>